<dbReference type="VEuPathDB" id="FungiDB:BD410DRAFT_95449"/>
<dbReference type="InterPro" id="IPR051681">
    <property type="entry name" value="Ser/Thr_Kinases-Pseudokinases"/>
</dbReference>
<dbReference type="PANTHER" id="PTHR44329">
    <property type="entry name" value="SERINE/THREONINE-PROTEIN KINASE TNNI3K-RELATED"/>
    <property type="match status" value="1"/>
</dbReference>
<protein>
    <submittedName>
        <fullName evidence="2">Kinase-like protein</fullName>
    </submittedName>
</protein>
<dbReference type="InterPro" id="IPR000719">
    <property type="entry name" value="Prot_kinase_dom"/>
</dbReference>
<dbReference type="EMBL" id="ML170166">
    <property type="protein sequence ID" value="TDL24594.1"/>
    <property type="molecule type" value="Genomic_DNA"/>
</dbReference>
<dbReference type="PROSITE" id="PS50011">
    <property type="entry name" value="PROTEIN_KINASE_DOM"/>
    <property type="match status" value="1"/>
</dbReference>
<dbReference type="Gene3D" id="1.10.510.10">
    <property type="entry name" value="Transferase(Phosphotransferase) domain 1"/>
    <property type="match status" value="1"/>
</dbReference>
<dbReference type="PROSITE" id="PS00108">
    <property type="entry name" value="PROTEIN_KINASE_ST"/>
    <property type="match status" value="1"/>
</dbReference>
<dbReference type="GO" id="GO:0004674">
    <property type="term" value="F:protein serine/threonine kinase activity"/>
    <property type="evidence" value="ECO:0007669"/>
    <property type="project" value="TreeGrafter"/>
</dbReference>
<dbReference type="AlphaFoldDB" id="A0A4Y7QAH5"/>
<keyword evidence="2" id="KW-0808">Transferase</keyword>
<dbReference type="PANTHER" id="PTHR44329:SF214">
    <property type="entry name" value="PROTEIN KINASE DOMAIN-CONTAINING PROTEIN"/>
    <property type="match status" value="1"/>
</dbReference>
<feature type="domain" description="Protein kinase" evidence="1">
    <location>
        <begin position="424"/>
        <end position="692"/>
    </location>
</feature>
<dbReference type="InterPro" id="IPR011009">
    <property type="entry name" value="Kinase-like_dom_sf"/>
</dbReference>
<reference evidence="2 3" key="1">
    <citation type="submission" date="2018-06" db="EMBL/GenBank/DDBJ databases">
        <title>A transcriptomic atlas of mushroom development highlights an independent origin of complex multicellularity.</title>
        <authorList>
            <consortium name="DOE Joint Genome Institute"/>
            <person name="Krizsan K."/>
            <person name="Almasi E."/>
            <person name="Merenyi Z."/>
            <person name="Sahu N."/>
            <person name="Viragh M."/>
            <person name="Koszo T."/>
            <person name="Mondo S."/>
            <person name="Kiss B."/>
            <person name="Balint B."/>
            <person name="Kues U."/>
            <person name="Barry K."/>
            <person name="Hegedus J.C."/>
            <person name="Henrissat B."/>
            <person name="Johnson J."/>
            <person name="Lipzen A."/>
            <person name="Ohm R."/>
            <person name="Nagy I."/>
            <person name="Pangilinan J."/>
            <person name="Yan J."/>
            <person name="Xiong Y."/>
            <person name="Grigoriev I.V."/>
            <person name="Hibbett D.S."/>
            <person name="Nagy L.G."/>
        </authorList>
    </citation>
    <scope>NUCLEOTIDE SEQUENCE [LARGE SCALE GENOMIC DNA]</scope>
    <source>
        <strain evidence="2 3">SZMC22713</strain>
    </source>
</reference>
<evidence type="ECO:0000313" key="3">
    <source>
        <dbReference type="Proteomes" id="UP000294933"/>
    </source>
</evidence>
<evidence type="ECO:0000259" key="1">
    <source>
        <dbReference type="PROSITE" id="PS50011"/>
    </source>
</evidence>
<organism evidence="2 3">
    <name type="scientific">Rickenella mellea</name>
    <dbReference type="NCBI Taxonomy" id="50990"/>
    <lineage>
        <taxon>Eukaryota</taxon>
        <taxon>Fungi</taxon>
        <taxon>Dikarya</taxon>
        <taxon>Basidiomycota</taxon>
        <taxon>Agaricomycotina</taxon>
        <taxon>Agaricomycetes</taxon>
        <taxon>Hymenochaetales</taxon>
        <taxon>Rickenellaceae</taxon>
        <taxon>Rickenella</taxon>
    </lineage>
</organism>
<dbReference type="STRING" id="50990.A0A4Y7QAH5"/>
<dbReference type="Proteomes" id="UP000294933">
    <property type="component" value="Unassembled WGS sequence"/>
</dbReference>
<name>A0A4Y7QAH5_9AGAM</name>
<dbReference type="SUPFAM" id="SSF56112">
    <property type="entry name" value="Protein kinase-like (PK-like)"/>
    <property type="match status" value="1"/>
</dbReference>
<dbReference type="Pfam" id="PF07714">
    <property type="entry name" value="PK_Tyr_Ser-Thr"/>
    <property type="match status" value="1"/>
</dbReference>
<proteinExistence type="predicted"/>
<dbReference type="InterPro" id="IPR008271">
    <property type="entry name" value="Ser/Thr_kinase_AS"/>
</dbReference>
<keyword evidence="3" id="KW-1185">Reference proteome</keyword>
<accession>A0A4Y7QAH5</accession>
<keyword evidence="2" id="KW-0418">Kinase</keyword>
<evidence type="ECO:0000313" key="2">
    <source>
        <dbReference type="EMBL" id="TDL24594.1"/>
    </source>
</evidence>
<dbReference type="SMART" id="SM00220">
    <property type="entry name" value="S_TKc"/>
    <property type="match status" value="1"/>
</dbReference>
<sequence length="740" mass="83513">MTLPFMTIGWFLVLISALVFWRMKVFSTRSSDMSSSGLVAPAASVGGNESVVNFQRALSTLRSFDRINREQGFGSRGAMQRLEMEKADHAEDKPDKGHVSVTLRKWTTTDSELAHRVAEALVSERQLQLPGENSSSIFPPCPSFEQGSHDAHPIDHPNSSWTDAQILAPFASELVAIGDVPMGMRTYNSRQEDTLLLQHPGEPLEMTRHMTSANSSAGPFPRSVSVESFGNWETWWRENTMEMAAILSIYTNFNVKDKMECVMLARSAKIYQRLVVYVYIQMKEFANVHGSRNSLRKALSEWEEWDDLQWLANHHVVRNTLWHMLSTRGVVYPKQVCDIRGILDFDTNVIQKMVMTILNDRKFKKRFLALCQNNPMPVANLFQTLLDQDNLQTKSRSLLARALARLAKSSKCYPDCLILTAIRRTGTDPVAGGGFSDVWKGYFAEETVAMKALRIYKQSVRECVLKEFSHEAVIWRQLRHPNILPFYGVFKGDALFDRLCLISPWMDAGNVNDYLGDHPDSDRLSLLSDVAQGLEYLHLFQPPIIHGDLKGANIFVSPSYTACLGDFGLARFRDSLESTLGATTGNTLGTLRWQAPELLNIGESVRQSEQCDIYSFGCVCLELMTGRPPFSETRNDAAVMMAIAKGQIPQRPLENALERGLDDTLWAWMQQCWNFDPALRPKVVQLVEHFKTHQRESRVATQTVSQLPRASLDQYGFPTHYVSAVSGLTAQENINNVEQV</sequence>
<dbReference type="GO" id="GO:0005524">
    <property type="term" value="F:ATP binding"/>
    <property type="evidence" value="ECO:0007669"/>
    <property type="project" value="InterPro"/>
</dbReference>
<gene>
    <name evidence="2" type="ORF">BD410DRAFT_95449</name>
</gene>
<dbReference type="InterPro" id="IPR001245">
    <property type="entry name" value="Ser-Thr/Tyr_kinase_cat_dom"/>
</dbReference>